<evidence type="ECO:0000313" key="3">
    <source>
        <dbReference type="Proteomes" id="UP001139157"/>
    </source>
</evidence>
<gene>
    <name evidence="2" type="ORF">NDR86_35920</name>
</gene>
<dbReference type="SUPFAM" id="SSF53474">
    <property type="entry name" value="alpha/beta-Hydrolases"/>
    <property type="match status" value="1"/>
</dbReference>
<dbReference type="InterPro" id="IPR029058">
    <property type="entry name" value="AB_hydrolase_fold"/>
</dbReference>
<feature type="domain" description="Thioesterase TesA-like" evidence="1">
    <location>
        <begin position="55"/>
        <end position="255"/>
    </location>
</feature>
<dbReference type="EMBL" id="JAMRXG010000029">
    <property type="protein sequence ID" value="MCM6778880.1"/>
    <property type="molecule type" value="Genomic_DNA"/>
</dbReference>
<accession>A0A9X2EEJ0</accession>
<dbReference type="RefSeq" id="WP_251918585.1">
    <property type="nucleotide sequence ID" value="NZ_JAMRXG010000029.1"/>
</dbReference>
<dbReference type="Gene3D" id="3.40.50.1820">
    <property type="entry name" value="alpha/beta hydrolase"/>
    <property type="match status" value="1"/>
</dbReference>
<evidence type="ECO:0000313" key="2">
    <source>
        <dbReference type="EMBL" id="MCM6778880.1"/>
    </source>
</evidence>
<comment type="caution">
    <text evidence="2">The sequence shown here is derived from an EMBL/GenBank/DDBJ whole genome shotgun (WGS) entry which is preliminary data.</text>
</comment>
<dbReference type="Pfam" id="PF00975">
    <property type="entry name" value="Thioesterase"/>
    <property type="match status" value="1"/>
</dbReference>
<name>A0A9X2EEJ0_9NOCA</name>
<protein>
    <submittedName>
        <fullName evidence="2">Alpha/beta fold hydrolase</fullName>
    </submittedName>
</protein>
<dbReference type="InterPro" id="IPR001031">
    <property type="entry name" value="Thioesterase"/>
</dbReference>
<proteinExistence type="predicted"/>
<reference evidence="2" key="1">
    <citation type="submission" date="2022-06" db="EMBL/GenBank/DDBJ databases">
        <title>Novel species in genus nocardia.</title>
        <authorList>
            <person name="Li F."/>
        </authorList>
    </citation>
    <scope>NUCLEOTIDE SEQUENCE</scope>
    <source>
        <strain evidence="2">CDC141</strain>
    </source>
</reference>
<dbReference type="SMART" id="SM00824">
    <property type="entry name" value="PKS_TE"/>
    <property type="match status" value="1"/>
</dbReference>
<sequence>MLTTMLWHAHARGALGEALAQVREASRNLPTFTSADPAVPRPLLVSEGDEVPRLIFVPSFLVGSGPHQFARMAASFTRRSRASALVLPGFDRTGKVPATWDAALAALALAVETATQGKPFALVGYSIGGTIAHALASRLEATGCAPVGIVMIDTIHPEAADRAAAFAWALGSVVERDREGRLISARGLLAMGAYLRIFDEWTPDRVDVPTLMLSAEATAWPKWPVADSVSVVAADHFSILDEHAETTAKLIEGWLPR</sequence>
<keyword evidence="3" id="KW-1185">Reference proteome</keyword>
<dbReference type="Proteomes" id="UP001139157">
    <property type="component" value="Unassembled WGS sequence"/>
</dbReference>
<dbReference type="AlphaFoldDB" id="A0A9X2EEJ0"/>
<evidence type="ECO:0000259" key="1">
    <source>
        <dbReference type="SMART" id="SM00824"/>
    </source>
</evidence>
<keyword evidence="2" id="KW-0378">Hydrolase</keyword>
<dbReference type="GO" id="GO:0016787">
    <property type="term" value="F:hydrolase activity"/>
    <property type="evidence" value="ECO:0007669"/>
    <property type="project" value="UniProtKB-KW"/>
</dbReference>
<organism evidence="2 3">
    <name type="scientific">Nocardia pulmonis</name>
    <dbReference type="NCBI Taxonomy" id="2951408"/>
    <lineage>
        <taxon>Bacteria</taxon>
        <taxon>Bacillati</taxon>
        <taxon>Actinomycetota</taxon>
        <taxon>Actinomycetes</taxon>
        <taxon>Mycobacteriales</taxon>
        <taxon>Nocardiaceae</taxon>
        <taxon>Nocardia</taxon>
    </lineage>
</organism>
<dbReference type="InterPro" id="IPR020802">
    <property type="entry name" value="TesA-like"/>
</dbReference>